<evidence type="ECO:0000313" key="4">
    <source>
        <dbReference type="EnsemblMetazoa" id="XP_050512080.1"/>
    </source>
</evidence>
<dbReference type="Proteomes" id="UP001652700">
    <property type="component" value="Unplaced"/>
</dbReference>
<feature type="region of interest" description="Disordered" evidence="1">
    <location>
        <begin position="66"/>
        <end position="92"/>
    </location>
</feature>
<feature type="domain" description="DUF4774" evidence="3">
    <location>
        <begin position="806"/>
        <end position="863"/>
    </location>
</feature>
<evidence type="ECO:0000313" key="5">
    <source>
        <dbReference type="Proteomes" id="UP001652700"/>
    </source>
</evidence>
<feature type="chain" id="PRO_5047356013" description="DUF4774 domain-containing protein" evidence="2">
    <location>
        <begin position="21"/>
        <end position="1193"/>
    </location>
</feature>
<keyword evidence="5" id="KW-1185">Reference proteome</keyword>
<feature type="region of interest" description="Disordered" evidence="1">
    <location>
        <begin position="282"/>
        <end position="301"/>
    </location>
</feature>
<accession>A0ABM5KPF8</accession>
<feature type="compositionally biased region" description="Acidic residues" evidence="1">
    <location>
        <begin position="521"/>
        <end position="531"/>
    </location>
</feature>
<dbReference type="EnsemblMetazoa" id="XM_050656123.1">
    <property type="protein sequence ID" value="XP_050512080.1"/>
    <property type="gene ID" value="LOC114326460"/>
</dbReference>
<feature type="compositionally biased region" description="Polar residues" evidence="1">
    <location>
        <begin position="750"/>
        <end position="765"/>
    </location>
</feature>
<keyword evidence="2" id="KW-0732">Signal</keyword>
<reference evidence="4" key="1">
    <citation type="submission" date="2025-05" db="UniProtKB">
        <authorList>
            <consortium name="EnsemblMetazoa"/>
        </authorList>
    </citation>
    <scope>IDENTIFICATION</scope>
</reference>
<name>A0ABM5KPF8_DIAVI</name>
<evidence type="ECO:0000256" key="2">
    <source>
        <dbReference type="SAM" id="SignalP"/>
    </source>
</evidence>
<organism evidence="4 5">
    <name type="scientific">Diabrotica virgifera virgifera</name>
    <name type="common">western corn rootworm</name>
    <dbReference type="NCBI Taxonomy" id="50390"/>
    <lineage>
        <taxon>Eukaryota</taxon>
        <taxon>Metazoa</taxon>
        <taxon>Ecdysozoa</taxon>
        <taxon>Arthropoda</taxon>
        <taxon>Hexapoda</taxon>
        <taxon>Insecta</taxon>
        <taxon>Pterygota</taxon>
        <taxon>Neoptera</taxon>
        <taxon>Endopterygota</taxon>
        <taxon>Coleoptera</taxon>
        <taxon>Polyphaga</taxon>
        <taxon>Cucujiformia</taxon>
        <taxon>Chrysomeloidea</taxon>
        <taxon>Chrysomelidae</taxon>
        <taxon>Galerucinae</taxon>
        <taxon>Diabroticina</taxon>
        <taxon>Diabroticites</taxon>
        <taxon>Diabrotica</taxon>
    </lineage>
</organism>
<dbReference type="RefSeq" id="XP_050512080.1">
    <property type="nucleotide sequence ID" value="XM_050656123.1"/>
</dbReference>
<feature type="compositionally biased region" description="Polar residues" evidence="1">
    <location>
        <begin position="289"/>
        <end position="301"/>
    </location>
</feature>
<evidence type="ECO:0000259" key="3">
    <source>
        <dbReference type="Pfam" id="PF15999"/>
    </source>
</evidence>
<feature type="compositionally biased region" description="Basic and acidic residues" evidence="1">
    <location>
        <begin position="1030"/>
        <end position="1084"/>
    </location>
</feature>
<feature type="signal peptide" evidence="2">
    <location>
        <begin position="1"/>
        <end position="20"/>
    </location>
</feature>
<feature type="region of interest" description="Disordered" evidence="1">
    <location>
        <begin position="745"/>
        <end position="765"/>
    </location>
</feature>
<dbReference type="Pfam" id="PF15999">
    <property type="entry name" value="DUF4774"/>
    <property type="match status" value="3"/>
</dbReference>
<proteinExistence type="predicted"/>
<evidence type="ECO:0000256" key="1">
    <source>
        <dbReference type="SAM" id="MobiDB-lite"/>
    </source>
</evidence>
<sequence length="1193" mass="131634">MVFDRKWFIILICLLVEVCSRPQLNDNAAPPSVESKNVNTESKPDQLQKIAEKTTDILEKIAEVNKKHGLDNKTQKSVSPQKPTLGLPRSQNQHNVHFLSSKLEETARSEFRFPTSPFQNPILEFLEQEKVGNQNSNQYPSVYEITNRQSQDLTPAQGFQITSTDHNAQITPEDVIPGQSIKRKIVHQQTVLVPNPNYAMQTPMGYQYPFQYPVAPNPGAYKQNPEGTPVDTKYLNNLEKQTISNIRNIISNSQNQGYPAYYNTFLPIDNNPSQKQLYGYTFPNKPEQEQPSPLGQAPNTDNSYNIYIPYPTVETSRQNWNWPGANYFPVHIKDPFLQMYNAITTMIEYGPNAGSQNPCNKGRNPVTGKIKSDNIIREAKNSDEAKISVQVDGSRSSPQISINGDDRNGTYLDIEDIDIGATGDSSLKFTLNLRKEEREVKDDTDDIGTGRTSWDKIKVTGKSNSLVLNTNSSNARHSSKFPSDFHKDLRPITVVKNGPIRPTQAPIVSPPSRDPTNQTDEFGDESEEEKSEEIISNDNNKKLFSRDNTGSGVFIHRLKVRKGGVAIAGPGGIATAGSGGTAIVGPGGVAYTQPDSLAIAGSGTKVVAVDPTVNLGDLVKENGLPNKTRFDPVFPPSRIGKVVAVGPVIYYNKGKEFSIIPIGLRFPNWLPHPNIHQVGFYPFPPLPLQQQNIYPYAYRLIPDDSKTPKDSVITNKLTKNIKEVVPISDREDKKLANIHEISSKDELEENSLTPESKNSQLNIQKPPSLAPYRFHPLLNYIKNGNTIRPDKILRFRNTDSTNEDVTTLILKPVARSIAGVDGKAMATPVSKAILRKGTSVDILFEPDAIAIAGPGGIAHAESDLEISYEDECFRLSDKITLIPFYGGGKGQSLQIIEKSDGSVHTSIIKTPTKDEEDESTGIDNIIDTSELENPPLPSKFDLEDFGRNIKNIQSYAQKIISLQEILKQKGKLSPAQEAAYKENMDSLSSSALKLAEIQEKSNPIGLENREGISAWLENKKNSNNKNKNKKKEEDRKKDEEKKRKVDEEKRKEEQKRKQEKLEAEKEKEKEGEKEEGNQGEKEEGEKEEEGDGDTIGIGLPTDDASVAEARPVGLAVAGEGGVAASKPIATAVVGPGGLAIARPVGTAIAGVDPAQALIPIHAENYVLGSKPKGGHTETANEYLSKLITKFHQN</sequence>
<dbReference type="GeneID" id="114326460"/>
<dbReference type="InterPro" id="IPR031942">
    <property type="entry name" value="DUF4774"/>
</dbReference>
<feature type="domain" description="DUF4774" evidence="3">
    <location>
        <begin position="1106"/>
        <end position="1151"/>
    </location>
</feature>
<feature type="region of interest" description="Disordered" evidence="1">
    <location>
        <begin position="1016"/>
        <end position="1101"/>
    </location>
</feature>
<feature type="region of interest" description="Disordered" evidence="1">
    <location>
        <begin position="497"/>
        <end position="542"/>
    </location>
</feature>
<feature type="domain" description="DUF4774" evidence="3">
    <location>
        <begin position="557"/>
        <end position="609"/>
    </location>
</feature>
<protein>
    <recommendedName>
        <fullName evidence="3">DUF4774 domain-containing protein</fullName>
    </recommendedName>
</protein>